<dbReference type="InterPro" id="IPR039991">
    <property type="entry name" value="SHOC1"/>
</dbReference>
<feature type="compositionally biased region" description="Polar residues" evidence="1">
    <location>
        <begin position="87"/>
        <end position="106"/>
    </location>
</feature>
<accession>A0AAD9PBQ5</accession>
<feature type="signal peptide" evidence="2">
    <location>
        <begin position="1"/>
        <end position="15"/>
    </location>
</feature>
<name>A0AAD9PBQ5_RIDPI</name>
<keyword evidence="4" id="KW-1185">Reference proteome</keyword>
<dbReference type="Proteomes" id="UP001209878">
    <property type="component" value="Unassembled WGS sequence"/>
</dbReference>
<organism evidence="3 4">
    <name type="scientific">Ridgeia piscesae</name>
    <name type="common">Tubeworm</name>
    <dbReference type="NCBI Taxonomy" id="27915"/>
    <lineage>
        <taxon>Eukaryota</taxon>
        <taxon>Metazoa</taxon>
        <taxon>Spiralia</taxon>
        <taxon>Lophotrochozoa</taxon>
        <taxon>Annelida</taxon>
        <taxon>Polychaeta</taxon>
        <taxon>Sedentaria</taxon>
        <taxon>Canalipalpata</taxon>
        <taxon>Sabellida</taxon>
        <taxon>Siboglinidae</taxon>
        <taxon>Ridgeia</taxon>
    </lineage>
</organism>
<evidence type="ECO:0000256" key="1">
    <source>
        <dbReference type="SAM" id="MobiDB-lite"/>
    </source>
</evidence>
<reference evidence="3" key="1">
    <citation type="journal article" date="2023" name="Mol. Biol. Evol.">
        <title>Third-Generation Sequencing Reveals the Adaptive Role of the Epigenome in Three Deep-Sea Polychaetes.</title>
        <authorList>
            <person name="Perez M."/>
            <person name="Aroh O."/>
            <person name="Sun Y."/>
            <person name="Lan Y."/>
            <person name="Juniper S.K."/>
            <person name="Young C.R."/>
            <person name="Angers B."/>
            <person name="Qian P.Y."/>
        </authorList>
    </citation>
    <scope>NUCLEOTIDE SEQUENCE</scope>
    <source>
        <strain evidence="3">R07B-5</strain>
    </source>
</reference>
<feature type="compositionally biased region" description="Polar residues" evidence="1">
    <location>
        <begin position="528"/>
        <end position="540"/>
    </location>
</feature>
<feature type="region of interest" description="Disordered" evidence="1">
    <location>
        <begin position="148"/>
        <end position="169"/>
    </location>
</feature>
<proteinExistence type="predicted"/>
<dbReference type="EMBL" id="JAODUO010000043">
    <property type="protein sequence ID" value="KAK2191881.1"/>
    <property type="molecule type" value="Genomic_DNA"/>
</dbReference>
<gene>
    <name evidence="3" type="ORF">NP493_43g01016</name>
</gene>
<feature type="compositionally biased region" description="Polar residues" evidence="1">
    <location>
        <begin position="148"/>
        <end position="163"/>
    </location>
</feature>
<dbReference type="GO" id="GO:0003697">
    <property type="term" value="F:single-stranded DNA binding"/>
    <property type="evidence" value="ECO:0007669"/>
    <property type="project" value="TreeGrafter"/>
</dbReference>
<dbReference type="GO" id="GO:0000794">
    <property type="term" value="C:condensed nuclear chromosome"/>
    <property type="evidence" value="ECO:0007669"/>
    <property type="project" value="InterPro"/>
</dbReference>
<dbReference type="GO" id="GO:0000712">
    <property type="term" value="P:resolution of meiotic recombination intermediates"/>
    <property type="evidence" value="ECO:0007669"/>
    <property type="project" value="InterPro"/>
</dbReference>
<comment type="caution">
    <text evidence="3">The sequence shown here is derived from an EMBL/GenBank/DDBJ whole genome shotgun (WGS) entry which is preliminary data.</text>
</comment>
<feature type="compositionally biased region" description="Polar residues" evidence="1">
    <location>
        <begin position="64"/>
        <end position="75"/>
    </location>
</feature>
<feature type="chain" id="PRO_5042097292" evidence="2">
    <location>
        <begin position="16"/>
        <end position="617"/>
    </location>
</feature>
<keyword evidence="2" id="KW-0732">Signal</keyword>
<evidence type="ECO:0000256" key="2">
    <source>
        <dbReference type="SAM" id="SignalP"/>
    </source>
</evidence>
<dbReference type="GO" id="GO:0016887">
    <property type="term" value="F:ATP hydrolysis activity"/>
    <property type="evidence" value="ECO:0007669"/>
    <property type="project" value="InterPro"/>
</dbReference>
<feature type="region of interest" description="Disordered" evidence="1">
    <location>
        <begin position="511"/>
        <end position="545"/>
    </location>
</feature>
<evidence type="ECO:0000313" key="4">
    <source>
        <dbReference type="Proteomes" id="UP001209878"/>
    </source>
</evidence>
<feature type="region of interest" description="Disordered" evidence="1">
    <location>
        <begin position="62"/>
        <end position="123"/>
    </location>
</feature>
<dbReference type="PANTHER" id="PTHR35668:SF1">
    <property type="entry name" value="PROTEIN SHORTAGE IN CHIASMATA 1 ORTHOLOG"/>
    <property type="match status" value="1"/>
</dbReference>
<evidence type="ECO:0000313" key="3">
    <source>
        <dbReference type="EMBL" id="KAK2191881.1"/>
    </source>
</evidence>
<dbReference type="AlphaFoldDB" id="A0AAD9PBQ5"/>
<dbReference type="PANTHER" id="PTHR35668">
    <property type="entry name" value="PROTEIN SHORTAGE IN CHIASMATA 1 ORTHOLOG"/>
    <property type="match status" value="1"/>
</dbReference>
<protein>
    <submittedName>
        <fullName evidence="3">Uncharacterized protein</fullName>
    </submittedName>
</protein>
<sequence>MLLASASLKSLLTVSLETLTQLCPQLPQKVIQMFYTYTHWKCSLQTVPTTAEVCPDTDPAFPPTSHNYATDTSGPLHQRRPMPVESNVEQTSSHSLNATESLPRSNTYDRKNPKPHGVTHKDVTDTYAGVSDLCSDWLRQGLTSVTTTTGLMPEDNSPNQTVPTWGPRNIRNTYTGASGTWEMPDKYDMASRIHHRPSEVNYGQLDSEVMKPFDYSATVPSSQQVNTTSRDVPLYTGLSGQLPSDVTKACLDTTGCDTLYYDMNPTVGDKPVVLQSPLEFITGHTSRSSPVISEDDTETGAGICENRELGLVDHPQQHYQTSTYLQQQTQSFLATIRQDLAYTGTTAAQNMRHLQVDMTEPVEAGHKQLVSGIYREAGSKRSVFPSSIAKTTLSVNSQVPGGQRCAEAIRGESTEAPVCGEYRNYEGMHRVKLWTEFGDVHHGGNRLTGRGVIRAVGSSAHVIHPVTSLNRPPDRNPKHHPELQLGIQDLSSVVVGRSSLWSTGATGRAHLLATPSSTRHSLGDVSKTPGSRSSTPNRTPSIAPVTPCVRQPVQALKLGAGDVGDAMRTRGSRPPHDAPYLLHPHRGVVSLTPSKKRRLTYEKVPGHTGGQTRLTFL</sequence>